<dbReference type="EMBL" id="CP001854">
    <property type="protein sequence ID" value="ADB49021.1"/>
    <property type="molecule type" value="Genomic_DNA"/>
</dbReference>
<name>D3F8F1_CONWI</name>
<proteinExistence type="predicted"/>
<accession>D3F8F1</accession>
<dbReference type="KEGG" id="cwo:Cwoe_0586"/>
<dbReference type="AlphaFoldDB" id="D3F8F1"/>
<dbReference type="STRING" id="469383.Cwoe_0586"/>
<sequence precursor="true">MVCLFLLGRGDCTTTTPTRPAFAQRLRISRHFRNIGPAGTAPPVLWLGRLPVSVHDTGRHRAALAAGRPDRRPTTA</sequence>
<gene>
    <name evidence="1" type="ordered locus">Cwoe_0586</name>
</gene>
<evidence type="ECO:0000313" key="1">
    <source>
        <dbReference type="EMBL" id="ADB49021.1"/>
    </source>
</evidence>
<reference evidence="1 2" key="1">
    <citation type="journal article" date="2010" name="Stand. Genomic Sci.">
        <title>Complete genome sequence of Conexibacter woesei type strain (ID131577).</title>
        <authorList>
            <person name="Pukall R."/>
            <person name="Lapidus A."/>
            <person name="Glavina Del Rio T."/>
            <person name="Copeland A."/>
            <person name="Tice H."/>
            <person name="Cheng J.-F."/>
            <person name="Lucas S."/>
            <person name="Chen F."/>
            <person name="Nolan M."/>
            <person name="Bruce D."/>
            <person name="Goodwin L."/>
            <person name="Pitluck S."/>
            <person name="Mavromatis K."/>
            <person name="Ivanova N."/>
            <person name="Ovchinnikova G."/>
            <person name="Pati A."/>
            <person name="Chen A."/>
            <person name="Palaniappan K."/>
            <person name="Land M."/>
            <person name="Hauser L."/>
            <person name="Chang Y.-J."/>
            <person name="Jeffries C.D."/>
            <person name="Chain P."/>
            <person name="Meincke L."/>
            <person name="Sims D."/>
            <person name="Brettin T."/>
            <person name="Detter J.C."/>
            <person name="Rohde M."/>
            <person name="Goeker M."/>
            <person name="Bristow J."/>
            <person name="Eisen J.A."/>
            <person name="Markowitz V."/>
            <person name="Kyrpides N.C."/>
            <person name="Klenk H.-P."/>
            <person name="Hugenholtz P."/>
        </authorList>
    </citation>
    <scope>NUCLEOTIDE SEQUENCE [LARGE SCALE GENOMIC DNA]</scope>
    <source>
        <strain evidence="2">DSM 14684 / CIP 108061 / JCM 11494 / NBRC 100937 / ID131577</strain>
    </source>
</reference>
<evidence type="ECO:0000313" key="2">
    <source>
        <dbReference type="Proteomes" id="UP000008229"/>
    </source>
</evidence>
<dbReference type="HOGENOM" id="CLU_2648288_0_0_11"/>
<protein>
    <submittedName>
        <fullName evidence="1">Uncharacterized protein</fullName>
    </submittedName>
</protein>
<keyword evidence="2" id="KW-1185">Reference proteome</keyword>
<organism evidence="1 2">
    <name type="scientific">Conexibacter woesei (strain DSM 14684 / CCUG 47730 / CIP 108061 / JCM 11494 / NBRC 100937 / ID131577)</name>
    <dbReference type="NCBI Taxonomy" id="469383"/>
    <lineage>
        <taxon>Bacteria</taxon>
        <taxon>Bacillati</taxon>
        <taxon>Actinomycetota</taxon>
        <taxon>Thermoleophilia</taxon>
        <taxon>Solirubrobacterales</taxon>
        <taxon>Conexibacteraceae</taxon>
        <taxon>Conexibacter</taxon>
    </lineage>
</organism>
<reference evidence="2" key="2">
    <citation type="submission" date="2010-01" db="EMBL/GenBank/DDBJ databases">
        <title>The complete genome of Conexibacter woesei DSM 14684.</title>
        <authorList>
            <consortium name="US DOE Joint Genome Institute (JGI-PGF)"/>
            <person name="Lucas S."/>
            <person name="Copeland A."/>
            <person name="Lapidus A."/>
            <person name="Glavina del Rio T."/>
            <person name="Dalin E."/>
            <person name="Tice H."/>
            <person name="Bruce D."/>
            <person name="Goodwin L."/>
            <person name="Pitluck S."/>
            <person name="Kyrpides N."/>
            <person name="Mavromatis K."/>
            <person name="Ivanova N."/>
            <person name="Mikhailova N."/>
            <person name="Chertkov O."/>
            <person name="Brettin T."/>
            <person name="Detter J.C."/>
            <person name="Han C."/>
            <person name="Larimer F."/>
            <person name="Land M."/>
            <person name="Hauser L."/>
            <person name="Markowitz V."/>
            <person name="Cheng J.-F."/>
            <person name="Hugenholtz P."/>
            <person name="Woyke T."/>
            <person name="Wu D."/>
            <person name="Pukall R."/>
            <person name="Steenblock K."/>
            <person name="Schneider S."/>
            <person name="Klenk H.-P."/>
            <person name="Eisen J.A."/>
        </authorList>
    </citation>
    <scope>NUCLEOTIDE SEQUENCE [LARGE SCALE GENOMIC DNA]</scope>
    <source>
        <strain evidence="2">DSM 14684 / CIP 108061 / JCM 11494 / NBRC 100937 / ID131577</strain>
    </source>
</reference>
<dbReference type="Proteomes" id="UP000008229">
    <property type="component" value="Chromosome"/>
</dbReference>